<dbReference type="OrthoDB" id="63946at2"/>
<dbReference type="Proteomes" id="UP000037688">
    <property type="component" value="Unassembled WGS sequence"/>
</dbReference>
<reference evidence="7 8" key="1">
    <citation type="submission" date="2015-08" db="EMBL/GenBank/DDBJ databases">
        <title>Draft genome sequence of cellulolytic and xylanolytic Paenibacillus sp. A59, isolated from a decaying forest soil from Patagonia, Argentina.</title>
        <authorList>
            <person name="Ghio S."/>
            <person name="Caceres A.M."/>
            <person name="Talia P."/>
            <person name="Grasso D."/>
            <person name="Campos E."/>
        </authorList>
    </citation>
    <scope>NUCLEOTIDE SEQUENCE [LARGE SCALE GENOMIC DNA]</scope>
    <source>
        <strain evidence="7 8">A59</strain>
    </source>
</reference>
<dbReference type="InterPro" id="IPR051313">
    <property type="entry name" value="Bact_iron-sidero_bind"/>
</dbReference>
<comment type="similarity">
    <text evidence="2">Belongs to the bacterial solute-binding protein 8 family.</text>
</comment>
<dbReference type="PATRIC" id="fig|1705561.3.peg.4553"/>
<evidence type="ECO:0000256" key="1">
    <source>
        <dbReference type="ARBA" id="ARBA00004196"/>
    </source>
</evidence>
<name>A0A0M9BMN5_9BACL</name>
<evidence type="ECO:0000256" key="5">
    <source>
        <dbReference type="SAM" id="SignalP"/>
    </source>
</evidence>
<dbReference type="EMBL" id="LITU01000070">
    <property type="protein sequence ID" value="KOY14586.1"/>
    <property type="molecule type" value="Genomic_DNA"/>
</dbReference>
<evidence type="ECO:0000256" key="2">
    <source>
        <dbReference type="ARBA" id="ARBA00008814"/>
    </source>
</evidence>
<dbReference type="Gene3D" id="3.40.50.1980">
    <property type="entry name" value="Nitrogenase molybdenum iron protein domain"/>
    <property type="match status" value="2"/>
</dbReference>
<dbReference type="PANTHER" id="PTHR30532">
    <property type="entry name" value="IRON III DICITRATE-BINDING PERIPLASMIC PROTEIN"/>
    <property type="match status" value="1"/>
</dbReference>
<evidence type="ECO:0000313" key="7">
    <source>
        <dbReference type="EMBL" id="KOY14586.1"/>
    </source>
</evidence>
<keyword evidence="8" id="KW-1185">Reference proteome</keyword>
<gene>
    <name evidence="7" type="ORF">AMS66_21810</name>
</gene>
<dbReference type="InterPro" id="IPR033870">
    <property type="entry name" value="FatB"/>
</dbReference>
<keyword evidence="3" id="KW-0813">Transport</keyword>
<protein>
    <submittedName>
        <fullName evidence="7">ABC transporter</fullName>
    </submittedName>
</protein>
<dbReference type="GO" id="GO:1901678">
    <property type="term" value="P:iron coordination entity transport"/>
    <property type="evidence" value="ECO:0007669"/>
    <property type="project" value="UniProtKB-ARBA"/>
</dbReference>
<organism evidence="7 8">
    <name type="scientific">Paenibacillus xylanivorans</name>
    <dbReference type="NCBI Taxonomy" id="1705561"/>
    <lineage>
        <taxon>Bacteria</taxon>
        <taxon>Bacillati</taxon>
        <taxon>Bacillota</taxon>
        <taxon>Bacilli</taxon>
        <taxon>Bacillales</taxon>
        <taxon>Paenibacillaceae</taxon>
        <taxon>Paenibacillus</taxon>
    </lineage>
</organism>
<dbReference type="GO" id="GO:0030288">
    <property type="term" value="C:outer membrane-bounded periplasmic space"/>
    <property type="evidence" value="ECO:0007669"/>
    <property type="project" value="TreeGrafter"/>
</dbReference>
<dbReference type="AlphaFoldDB" id="A0A0M9BMN5"/>
<dbReference type="Pfam" id="PF01497">
    <property type="entry name" value="Peripla_BP_2"/>
    <property type="match status" value="1"/>
</dbReference>
<keyword evidence="4 5" id="KW-0732">Signal</keyword>
<dbReference type="PROSITE" id="PS50983">
    <property type="entry name" value="FE_B12_PBP"/>
    <property type="match status" value="1"/>
</dbReference>
<dbReference type="RefSeq" id="WP_053782776.1">
    <property type="nucleotide sequence ID" value="NZ_LITU01000070.1"/>
</dbReference>
<sequence length="328" mass="35173">MKKGWLFTLLVVLSVVLAACGGSKTAENTGASSGTGSEANAAAEQSSDEIVIKHKLGETTVKKNPEKVVVFDYGVLDTLDQLGVEVAGVPQEGVPSYLAKYNDAKYTNVGGLKEADFEKVNAMKPDLIIISGRLQDSYEELSKIAPTIYMAVDTEDYMNSLTSNVKTLGEIFGKEKEAEEALASIDTSVKALKDKVTAAGKNALVVLTNEGKLSAYGAGSRFGVIHDVFGFTPADANIEVSTHGQSVSFEYVMEKNPDYLFVVDRSAVVAGSGEATPAKQVIENDLVKNTNAFKDGHIVYLDPDYWYLSGGGLESIQEMIKEVDESIQ</sequence>
<feature type="signal peptide" evidence="5">
    <location>
        <begin position="1"/>
        <end position="18"/>
    </location>
</feature>
<feature type="chain" id="PRO_5038791870" evidence="5">
    <location>
        <begin position="19"/>
        <end position="328"/>
    </location>
</feature>
<evidence type="ECO:0000313" key="8">
    <source>
        <dbReference type="Proteomes" id="UP000037688"/>
    </source>
</evidence>
<dbReference type="PANTHER" id="PTHR30532:SF28">
    <property type="entry name" value="PETROBACTIN-BINDING PROTEIN YCLQ"/>
    <property type="match status" value="1"/>
</dbReference>
<dbReference type="InterPro" id="IPR002491">
    <property type="entry name" value="ABC_transptr_periplasmic_BD"/>
</dbReference>
<dbReference type="CDD" id="cd01140">
    <property type="entry name" value="FatB"/>
    <property type="match status" value="1"/>
</dbReference>
<dbReference type="PROSITE" id="PS51257">
    <property type="entry name" value="PROKAR_LIPOPROTEIN"/>
    <property type="match status" value="1"/>
</dbReference>
<comment type="subcellular location">
    <subcellularLocation>
        <location evidence="1">Cell envelope</location>
    </subcellularLocation>
</comment>
<evidence type="ECO:0000259" key="6">
    <source>
        <dbReference type="PROSITE" id="PS50983"/>
    </source>
</evidence>
<evidence type="ECO:0000256" key="4">
    <source>
        <dbReference type="ARBA" id="ARBA00022729"/>
    </source>
</evidence>
<dbReference type="SUPFAM" id="SSF53807">
    <property type="entry name" value="Helical backbone' metal receptor"/>
    <property type="match status" value="1"/>
</dbReference>
<accession>A0A0M9BMN5</accession>
<comment type="caution">
    <text evidence="7">The sequence shown here is derived from an EMBL/GenBank/DDBJ whole genome shotgun (WGS) entry which is preliminary data.</text>
</comment>
<feature type="domain" description="Fe/B12 periplasmic-binding" evidence="6">
    <location>
        <begin position="67"/>
        <end position="328"/>
    </location>
</feature>
<proteinExistence type="inferred from homology"/>
<evidence type="ECO:0000256" key="3">
    <source>
        <dbReference type="ARBA" id="ARBA00022448"/>
    </source>
</evidence>